<keyword evidence="4" id="KW-0963">Cytoplasm</keyword>
<comment type="caution">
    <text evidence="11">The sequence shown here is derived from an EMBL/GenBank/DDBJ whole genome shotgun (WGS) entry which is preliminary data.</text>
</comment>
<dbReference type="Pfam" id="PF07679">
    <property type="entry name" value="I-set"/>
    <property type="match status" value="13"/>
</dbReference>
<feature type="domain" description="Ig-like" evidence="10">
    <location>
        <begin position="1507"/>
        <end position="1584"/>
    </location>
</feature>
<dbReference type="InterPro" id="IPR013098">
    <property type="entry name" value="Ig_I-set"/>
</dbReference>
<feature type="domain" description="Ig-like" evidence="10">
    <location>
        <begin position="968"/>
        <end position="1059"/>
    </location>
</feature>
<dbReference type="SMART" id="SM00408">
    <property type="entry name" value="IGc2"/>
    <property type="match status" value="13"/>
</dbReference>
<keyword evidence="5" id="KW-0677">Repeat</keyword>
<dbReference type="PANTHER" id="PTHR47633">
    <property type="entry name" value="IMMUNOGLOBULIN"/>
    <property type="match status" value="1"/>
</dbReference>
<feature type="domain" description="Ig-like" evidence="10">
    <location>
        <begin position="415"/>
        <end position="508"/>
    </location>
</feature>
<evidence type="ECO:0000313" key="12">
    <source>
        <dbReference type="Proteomes" id="UP001233999"/>
    </source>
</evidence>
<evidence type="ECO:0000256" key="2">
    <source>
        <dbReference type="ARBA" id="ARBA00006692"/>
    </source>
</evidence>
<feature type="domain" description="Ig-like" evidence="10">
    <location>
        <begin position="1621"/>
        <end position="1709"/>
    </location>
</feature>
<dbReference type="FunFam" id="2.60.40.10:FF:000697">
    <property type="entry name" value="titin isoform X1"/>
    <property type="match status" value="1"/>
</dbReference>
<dbReference type="FunFam" id="2.60.40.10:FF:001269">
    <property type="entry name" value="Sallimus, isoform P"/>
    <property type="match status" value="1"/>
</dbReference>
<dbReference type="FunFam" id="2.60.40.10:FF:001403">
    <property type="entry name" value="Sallimus, isoform U"/>
    <property type="match status" value="1"/>
</dbReference>
<keyword evidence="6" id="KW-0547">Nucleotide-binding</keyword>
<evidence type="ECO:0000256" key="1">
    <source>
        <dbReference type="ARBA" id="ARBA00004496"/>
    </source>
</evidence>
<dbReference type="InterPro" id="IPR003598">
    <property type="entry name" value="Ig_sub2"/>
</dbReference>
<dbReference type="FunFam" id="2.60.40.10:FF:000119">
    <property type="entry name" value="Sallimus, isoform P"/>
    <property type="match status" value="5"/>
</dbReference>
<evidence type="ECO:0000256" key="8">
    <source>
        <dbReference type="ARBA" id="ARBA00023319"/>
    </source>
</evidence>
<dbReference type="FunFam" id="2.60.40.10:FF:001163">
    <property type="entry name" value="Sallimus, isoform Q"/>
    <property type="match status" value="1"/>
</dbReference>
<feature type="compositionally biased region" description="Basic and acidic residues" evidence="9">
    <location>
        <begin position="1319"/>
        <end position="1335"/>
    </location>
</feature>
<comment type="similarity">
    <text evidence="2">Belongs to the protein kinase superfamily. CAMK Ser/Thr protein kinase family.</text>
</comment>
<dbReference type="InterPro" id="IPR013783">
    <property type="entry name" value="Ig-like_fold"/>
</dbReference>
<proteinExistence type="inferred from homology"/>
<dbReference type="CDD" id="cd00096">
    <property type="entry name" value="Ig"/>
    <property type="match status" value="1"/>
</dbReference>
<evidence type="ECO:0000259" key="10">
    <source>
        <dbReference type="PROSITE" id="PS50835"/>
    </source>
</evidence>
<feature type="domain" description="Ig-like" evidence="10">
    <location>
        <begin position="691"/>
        <end position="782"/>
    </location>
</feature>
<dbReference type="FunFam" id="2.60.40.10:FF:000147">
    <property type="entry name" value="Myosin light chain kinase"/>
    <property type="match status" value="1"/>
</dbReference>
<reference evidence="11" key="2">
    <citation type="submission" date="2023-05" db="EMBL/GenBank/DDBJ databases">
        <authorList>
            <person name="Fouks B."/>
        </authorList>
    </citation>
    <scope>NUCLEOTIDE SEQUENCE</scope>
    <source>
        <strain evidence="11">Stay&amp;Tobe</strain>
        <tissue evidence="11">Testes</tissue>
    </source>
</reference>
<feature type="domain" description="Ig-like" evidence="10">
    <location>
        <begin position="1403"/>
        <end position="1492"/>
    </location>
</feature>
<dbReference type="FunFam" id="2.60.40.10:FF:001196">
    <property type="entry name" value="Sallimus, isoform P"/>
    <property type="match status" value="1"/>
</dbReference>
<feature type="non-terminal residue" evidence="11">
    <location>
        <position position="1811"/>
    </location>
</feature>
<dbReference type="SMART" id="SM00409">
    <property type="entry name" value="IG"/>
    <property type="match status" value="13"/>
</dbReference>
<evidence type="ECO:0000313" key="11">
    <source>
        <dbReference type="EMBL" id="KAJ9574748.1"/>
    </source>
</evidence>
<sequence length="1811" mass="204165">KEALIEHTQHPKGAEGLEKIQDLEESLRRQEGAPAEGEEGHPPVFTSQFQNLSNLSEGDIAHFEASLTPVGDQTMVVEWFYKGEILKASHRIRTVHAFGMVVLEILGTKIEDSGTYTCKATNKWGKAEISVELECVDKSKGQKPKFTSQIQSLEGLKDGDSAHFECTLIPVGDPNLKVEWFHNGQPIRHSSRIKSVSDFGFVVMDISYVQSHDSGEYVCRASNKYGEDFTKATIRCVGKGGVYLDTLQPDSLARIRELESLGGGQAQTPTTPVLEPPKFTKHITSITQLVEGQSAHFEARLIPVNDPNLTVEWYYNGKKLPHGHRYRTFHDFGIVILDILYCYEENSGEYECRAVNKVGSDTTKATLKCVSKANLILDSQLPRGMEGGLEKIQTLEDSMVRTRDERTTETRGQAPVFTVPLSNIDSLREGENAHFEARLTPTDDPKLKVEWFWNGKPLKTGSRFRTFCDFGFVILEISPVYPEDSGEYSCRAFNDYGEAVTTATMKVKKSKRSIILESQLPKGMEHTIAKIAELEGLGAVTGQMPTEEDTGKPPEFVTTPADLTISENTLAHFECQLTPINDSSMRVEWFHNGKPLSAGSRIKTINDFGFVILEVAGVYQRDSGLYTCKATNRHGEATVSCKLQVRGRQGIVMEPQLPSNFRTGTESIQKLEESLYKREEILAEEEKPEPPRFTLELKDIKDIAEGSAIHFECRVEPIGDSTMRIDWFHNGRPFATGSRVRMLNDFGFIVLDMDYTYARDSGEYVCRATNKWGSATTKATLTCTAKRDVVLESQLPKGMSGEKLKELERGPVSQALPEDAPLSPPKFITQIESVGIGEGEPIHFECRVEPRTDPKLRVEWYRNGKLLPTGHRFRTLYDMGFVSLDILYTYPEDSGEYVCRAVNDLGEDTTRATISCKKLPTIILQNQVPKGMKKSEALMQMEATIKKYTSEIFLTEDDLYDVDKKQPPRFVTQIQDQTSLVEMQSTKFECQLAPVGDPHMKVEWFFNGKPLPHKNRFTPIYDFGYVAMNFGWVYPEDSGEYLCRATNLYGMDETRAIIKTAGKPGIIYESQLPKGMKSIERIREMEAAWQIVPEEATEEIKPKLAPAFVTKPEPYTVTEGEMARFCCRVTGHPKPRVMWVVNGHTVVNGTRYKLTYDGMWHLDIPKTRQYDNGKVEVIARNSAGEAVAVTDLNVKPREDDYRNVLKNSPRPWYDYELTQYQKERQETELERIFEERSATHQQVDVGEHLGKQKIIREPETEWQQSIKQKKGEEYYSKLKELEDEQVVKEMRLREASHQFAIPGEKIMHKSLAKGMAQSYEDKLEQDEKRSIDSQKVRGVPPEPLESAIHGKEVHVAKQKQTQKEVRGDLEITRKITATETTEMEHKAKTQERIVQGQVKPAKPPFFTKKVQPCRAFEQEQARFEVEFDGDPLPTIKWFREDFPIQSSPDLQIHTFSTKSILIVRQVFMEDSGVFSVIAENRAGTAKCSANLVVEERRRHGRGGVIPPSFVTTVQDTTVTAGQLARFDARVTGTKPLDVYWLKNGKKITSDIRYKTLEEDNTYTLLIIEAFTEDTGKYECVAINSAGEARCDAQCFIQQPTSKTPGKAQPSKPATPGAEQAPTIVEPLKGQVIKEGQSVAFRCKISGKPVPEIKWMKGDKVIKPSKYFQMQKDGDVYTLRISEAFPEDEGNYKCVATNSVGDCTLSAELRVVAPDTQEVTPTVNPMRDVIVSEGSPAQFRTQVTGKPQPTIQWLRDGMVIPQSADFQMIHEGNNVVLLIASTYEEDSGTFTCRATKLSRPSGVICTAYRQKK</sequence>
<dbReference type="FunFam" id="2.60.40.10:FF:000107">
    <property type="entry name" value="Myosin, light chain kinase a"/>
    <property type="match status" value="2"/>
</dbReference>
<evidence type="ECO:0000256" key="7">
    <source>
        <dbReference type="ARBA" id="ARBA00022840"/>
    </source>
</evidence>
<keyword evidence="3" id="KW-0728">SH3 domain</keyword>
<dbReference type="GO" id="GO:0005737">
    <property type="term" value="C:cytoplasm"/>
    <property type="evidence" value="ECO:0007669"/>
    <property type="project" value="UniProtKB-SubCell"/>
</dbReference>
<evidence type="ECO:0000256" key="3">
    <source>
        <dbReference type="ARBA" id="ARBA00022443"/>
    </source>
</evidence>
<feature type="domain" description="Ig-like" evidence="10">
    <location>
        <begin position="144"/>
        <end position="235"/>
    </location>
</feature>
<feature type="domain" description="Ig-like" evidence="10">
    <location>
        <begin position="277"/>
        <end position="368"/>
    </location>
</feature>
<feature type="domain" description="Ig-like" evidence="10">
    <location>
        <begin position="825"/>
        <end position="915"/>
    </location>
</feature>
<comment type="subcellular location">
    <subcellularLocation>
        <location evidence="1">Cytoplasm</location>
    </subcellularLocation>
</comment>
<evidence type="ECO:0000256" key="6">
    <source>
        <dbReference type="ARBA" id="ARBA00022741"/>
    </source>
</evidence>
<evidence type="ECO:0000256" key="5">
    <source>
        <dbReference type="ARBA" id="ARBA00022737"/>
    </source>
</evidence>
<name>A0AAD7Z767_DIPPU</name>
<feature type="region of interest" description="Disordered" evidence="9">
    <location>
        <begin position="1600"/>
        <end position="1621"/>
    </location>
</feature>
<dbReference type="Proteomes" id="UP001233999">
    <property type="component" value="Unassembled WGS sequence"/>
</dbReference>
<feature type="region of interest" description="Disordered" evidence="9">
    <location>
        <begin position="1317"/>
        <end position="1344"/>
    </location>
</feature>
<evidence type="ECO:0000256" key="9">
    <source>
        <dbReference type="SAM" id="MobiDB-lite"/>
    </source>
</evidence>
<dbReference type="InterPro" id="IPR007110">
    <property type="entry name" value="Ig-like_dom"/>
</dbReference>
<feature type="non-terminal residue" evidence="11">
    <location>
        <position position="1"/>
    </location>
</feature>
<feature type="domain" description="Ig-like" evidence="10">
    <location>
        <begin position="1106"/>
        <end position="1190"/>
    </location>
</feature>
<protein>
    <recommendedName>
        <fullName evidence="10">Ig-like domain-containing protein</fullName>
    </recommendedName>
</protein>
<feature type="domain" description="Ig-like" evidence="10">
    <location>
        <begin position="1720"/>
        <end position="1794"/>
    </location>
</feature>
<evidence type="ECO:0000256" key="4">
    <source>
        <dbReference type="ARBA" id="ARBA00022490"/>
    </source>
</evidence>
<dbReference type="Gene3D" id="2.60.40.10">
    <property type="entry name" value="Immunoglobulins"/>
    <property type="match status" value="13"/>
</dbReference>
<reference evidence="11" key="1">
    <citation type="journal article" date="2023" name="IScience">
        <title>Live-bearing cockroach genome reveals convergent evolutionary mechanisms linked to viviparity in insects and beyond.</title>
        <authorList>
            <person name="Fouks B."/>
            <person name="Harrison M.C."/>
            <person name="Mikhailova A.A."/>
            <person name="Marchal E."/>
            <person name="English S."/>
            <person name="Carruthers M."/>
            <person name="Jennings E.C."/>
            <person name="Chiamaka E.L."/>
            <person name="Frigard R.A."/>
            <person name="Pippel M."/>
            <person name="Attardo G.M."/>
            <person name="Benoit J.B."/>
            <person name="Bornberg-Bauer E."/>
            <person name="Tobe S.S."/>
        </authorList>
    </citation>
    <scope>NUCLEOTIDE SEQUENCE</scope>
    <source>
        <strain evidence="11">Stay&amp;Tobe</strain>
    </source>
</reference>
<keyword evidence="12" id="KW-1185">Reference proteome</keyword>
<feature type="domain" description="Ig-like" evidence="10">
    <location>
        <begin position="42"/>
        <end position="134"/>
    </location>
</feature>
<dbReference type="PANTHER" id="PTHR47633:SF4">
    <property type="entry name" value="MYOPALLADIN ISOFORM X1"/>
    <property type="match status" value="1"/>
</dbReference>
<dbReference type="GO" id="GO:0005524">
    <property type="term" value="F:ATP binding"/>
    <property type="evidence" value="ECO:0007669"/>
    <property type="project" value="UniProtKB-KW"/>
</dbReference>
<dbReference type="InterPro" id="IPR036179">
    <property type="entry name" value="Ig-like_dom_sf"/>
</dbReference>
<dbReference type="EMBL" id="JASPKZ010010264">
    <property type="protein sequence ID" value="KAJ9574748.1"/>
    <property type="molecule type" value="Genomic_DNA"/>
</dbReference>
<dbReference type="InterPro" id="IPR003599">
    <property type="entry name" value="Ig_sub"/>
</dbReference>
<organism evidence="11 12">
    <name type="scientific">Diploptera punctata</name>
    <name type="common">Pacific beetle cockroach</name>
    <dbReference type="NCBI Taxonomy" id="6984"/>
    <lineage>
        <taxon>Eukaryota</taxon>
        <taxon>Metazoa</taxon>
        <taxon>Ecdysozoa</taxon>
        <taxon>Arthropoda</taxon>
        <taxon>Hexapoda</taxon>
        <taxon>Insecta</taxon>
        <taxon>Pterygota</taxon>
        <taxon>Neoptera</taxon>
        <taxon>Polyneoptera</taxon>
        <taxon>Dictyoptera</taxon>
        <taxon>Blattodea</taxon>
        <taxon>Blaberoidea</taxon>
        <taxon>Blaberidae</taxon>
        <taxon>Diplopterinae</taxon>
        <taxon>Diploptera</taxon>
    </lineage>
</organism>
<gene>
    <name evidence="11" type="ORF">L9F63_008062</name>
</gene>
<accession>A0AAD7Z767</accession>
<feature type="domain" description="Ig-like" evidence="10">
    <location>
        <begin position="554"/>
        <end position="640"/>
    </location>
</feature>
<dbReference type="PROSITE" id="PS50835">
    <property type="entry name" value="IG_LIKE"/>
    <property type="match status" value="13"/>
</dbReference>
<keyword evidence="8" id="KW-0393">Immunoglobulin domain</keyword>
<keyword evidence="7" id="KW-0067">ATP-binding</keyword>
<dbReference type="SUPFAM" id="SSF48726">
    <property type="entry name" value="Immunoglobulin"/>
    <property type="match status" value="13"/>
</dbReference>